<dbReference type="GO" id="GO:1990726">
    <property type="term" value="C:Lsm1-7-Pat1 complex"/>
    <property type="evidence" value="ECO:0007669"/>
    <property type="project" value="TreeGrafter"/>
</dbReference>
<dbReference type="PANTHER" id="PTHR13829:SF2">
    <property type="entry name" value="U6 SNRNA-ASSOCIATED SM-LIKE PROTEIN LSM2"/>
    <property type="match status" value="1"/>
</dbReference>
<dbReference type="GO" id="GO:0071011">
    <property type="term" value="C:precatalytic spliceosome"/>
    <property type="evidence" value="ECO:0007669"/>
    <property type="project" value="TreeGrafter"/>
</dbReference>
<dbReference type="PROSITE" id="PS52002">
    <property type="entry name" value="SM"/>
    <property type="match status" value="1"/>
</dbReference>
<accession>A0A316UEZ9</accession>
<evidence type="ECO:0000256" key="2">
    <source>
        <dbReference type="ARBA" id="ARBA00006850"/>
    </source>
</evidence>
<keyword evidence="3" id="KW-0507">mRNA processing</keyword>
<dbReference type="GO" id="GO:0046540">
    <property type="term" value="C:U4/U6 x U5 tri-snRNP complex"/>
    <property type="evidence" value="ECO:0007669"/>
    <property type="project" value="TreeGrafter"/>
</dbReference>
<dbReference type="STRING" id="1684307.A0A316UEZ9"/>
<dbReference type="GeneID" id="37015901"/>
<feature type="domain" description="Sm" evidence="9">
    <location>
        <begin position="42"/>
        <end position="136"/>
    </location>
</feature>
<dbReference type="RefSeq" id="XP_025348865.1">
    <property type="nucleotide sequence ID" value="XM_025494167.1"/>
</dbReference>
<dbReference type="InterPro" id="IPR047575">
    <property type="entry name" value="Sm"/>
</dbReference>
<proteinExistence type="inferred from homology"/>
<organism evidence="10 11">
    <name type="scientific">Pseudomicrostroma glucosiphilum</name>
    <dbReference type="NCBI Taxonomy" id="1684307"/>
    <lineage>
        <taxon>Eukaryota</taxon>
        <taxon>Fungi</taxon>
        <taxon>Dikarya</taxon>
        <taxon>Basidiomycota</taxon>
        <taxon>Ustilaginomycotina</taxon>
        <taxon>Exobasidiomycetes</taxon>
        <taxon>Microstromatales</taxon>
        <taxon>Microstromatales incertae sedis</taxon>
        <taxon>Pseudomicrostroma</taxon>
    </lineage>
</organism>
<reference evidence="10 11" key="1">
    <citation type="journal article" date="2018" name="Mol. Biol. Evol.">
        <title>Broad Genomic Sampling Reveals a Smut Pathogenic Ancestry of the Fungal Clade Ustilaginomycotina.</title>
        <authorList>
            <person name="Kijpornyongpan T."/>
            <person name="Mondo S.J."/>
            <person name="Barry K."/>
            <person name="Sandor L."/>
            <person name="Lee J."/>
            <person name="Lipzen A."/>
            <person name="Pangilinan J."/>
            <person name="LaButti K."/>
            <person name="Hainaut M."/>
            <person name="Henrissat B."/>
            <person name="Grigoriev I.V."/>
            <person name="Spatafora J.W."/>
            <person name="Aime M.C."/>
        </authorList>
    </citation>
    <scope>NUCLEOTIDE SEQUENCE [LARGE SCALE GENOMIC DNA]</scope>
    <source>
        <strain evidence="10 11">MCA 4718</strain>
    </source>
</reference>
<evidence type="ECO:0000256" key="5">
    <source>
        <dbReference type="ARBA" id="ARBA00022884"/>
    </source>
</evidence>
<sequence length="155" mass="16633">MTLDARVGCPASGVGRESVKRLLDRDGAAELAVGVQGLLAELIFSFFKTLTGQPITIELKNDVAITGTLKSVDQFLNFRIENLRVVGNESVERAMLEGGAGGEVDAEKARWPHLLALKSAFIRGSVVRYVHVPAGAVDTQLLEDATRREASSGKK</sequence>
<dbReference type="Pfam" id="PF01423">
    <property type="entry name" value="LSM"/>
    <property type="match status" value="1"/>
</dbReference>
<dbReference type="SUPFAM" id="SSF50182">
    <property type="entry name" value="Sm-like ribonucleoproteins"/>
    <property type="match status" value="1"/>
</dbReference>
<dbReference type="CDD" id="cd01725">
    <property type="entry name" value="LSm2"/>
    <property type="match status" value="1"/>
</dbReference>
<protein>
    <submittedName>
        <fullName evidence="10">Sm-like ribonucleo protein</fullName>
    </submittedName>
</protein>
<dbReference type="Proteomes" id="UP000245942">
    <property type="component" value="Unassembled WGS sequence"/>
</dbReference>
<keyword evidence="8" id="KW-0687">Ribonucleoprotein</keyword>
<dbReference type="GO" id="GO:0071013">
    <property type="term" value="C:catalytic step 2 spliceosome"/>
    <property type="evidence" value="ECO:0007669"/>
    <property type="project" value="TreeGrafter"/>
</dbReference>
<evidence type="ECO:0000256" key="1">
    <source>
        <dbReference type="ARBA" id="ARBA00004123"/>
    </source>
</evidence>
<keyword evidence="11" id="KW-1185">Reference proteome</keyword>
<dbReference type="InterPro" id="IPR016654">
    <property type="entry name" value="U6_snRNA_Lsm2"/>
</dbReference>
<dbReference type="GO" id="GO:0005688">
    <property type="term" value="C:U6 snRNP"/>
    <property type="evidence" value="ECO:0007669"/>
    <property type="project" value="TreeGrafter"/>
</dbReference>
<keyword evidence="5" id="KW-0694">RNA-binding</keyword>
<name>A0A316UEZ9_9BASI</name>
<comment type="subcellular location">
    <subcellularLocation>
        <location evidence="1">Nucleus</location>
    </subcellularLocation>
</comment>
<evidence type="ECO:0000259" key="9">
    <source>
        <dbReference type="PROSITE" id="PS52002"/>
    </source>
</evidence>
<dbReference type="EMBL" id="KZ819324">
    <property type="protein sequence ID" value="PWN21705.1"/>
    <property type="molecule type" value="Genomic_DNA"/>
</dbReference>
<keyword evidence="6" id="KW-0508">mRNA splicing</keyword>
<dbReference type="InterPro" id="IPR001163">
    <property type="entry name" value="Sm_dom_euk/arc"/>
</dbReference>
<evidence type="ECO:0000256" key="4">
    <source>
        <dbReference type="ARBA" id="ARBA00022728"/>
    </source>
</evidence>
<evidence type="ECO:0000256" key="8">
    <source>
        <dbReference type="ARBA" id="ARBA00023274"/>
    </source>
</evidence>
<dbReference type="InterPro" id="IPR010920">
    <property type="entry name" value="LSM_dom_sf"/>
</dbReference>
<keyword evidence="7" id="KW-0539">Nucleus</keyword>
<evidence type="ECO:0000256" key="3">
    <source>
        <dbReference type="ARBA" id="ARBA00022664"/>
    </source>
</evidence>
<keyword evidence="4" id="KW-0747">Spliceosome</keyword>
<evidence type="ECO:0000313" key="10">
    <source>
        <dbReference type="EMBL" id="PWN21705.1"/>
    </source>
</evidence>
<evidence type="ECO:0000256" key="7">
    <source>
        <dbReference type="ARBA" id="ARBA00023242"/>
    </source>
</evidence>
<dbReference type="OrthoDB" id="10256176at2759"/>
<dbReference type="GO" id="GO:0003723">
    <property type="term" value="F:RNA binding"/>
    <property type="evidence" value="ECO:0007669"/>
    <property type="project" value="UniProtKB-KW"/>
</dbReference>
<comment type="similarity">
    <text evidence="2">Belongs to the snRNP Sm proteins family.</text>
</comment>
<dbReference type="SMART" id="SM00651">
    <property type="entry name" value="Sm"/>
    <property type="match status" value="1"/>
</dbReference>
<evidence type="ECO:0000313" key="11">
    <source>
        <dbReference type="Proteomes" id="UP000245942"/>
    </source>
</evidence>
<dbReference type="PANTHER" id="PTHR13829">
    <property type="entry name" value="SNRNP CORE PROTEIN FAMILY MEMBER"/>
    <property type="match status" value="1"/>
</dbReference>
<evidence type="ECO:0000256" key="6">
    <source>
        <dbReference type="ARBA" id="ARBA00023187"/>
    </source>
</evidence>
<dbReference type="GO" id="GO:0000932">
    <property type="term" value="C:P-body"/>
    <property type="evidence" value="ECO:0007669"/>
    <property type="project" value="TreeGrafter"/>
</dbReference>
<dbReference type="AlphaFoldDB" id="A0A316UEZ9"/>
<dbReference type="GO" id="GO:0000398">
    <property type="term" value="P:mRNA splicing, via spliceosome"/>
    <property type="evidence" value="ECO:0007669"/>
    <property type="project" value="TreeGrafter"/>
</dbReference>
<dbReference type="Gene3D" id="2.30.30.100">
    <property type="match status" value="1"/>
</dbReference>
<gene>
    <name evidence="10" type="ORF">BCV69DRAFT_297924</name>
</gene>